<dbReference type="InterPro" id="IPR001387">
    <property type="entry name" value="Cro/C1-type_HTH"/>
</dbReference>
<dbReference type="InterPro" id="IPR053163">
    <property type="entry name" value="HTH-type_regulator_Rgg"/>
</dbReference>
<organism evidence="1 2">
    <name type="scientific">Vagococcus fluvialis</name>
    <dbReference type="NCBI Taxonomy" id="2738"/>
    <lineage>
        <taxon>Bacteria</taxon>
        <taxon>Bacillati</taxon>
        <taxon>Bacillota</taxon>
        <taxon>Bacilli</taxon>
        <taxon>Lactobacillales</taxon>
        <taxon>Enterococcaceae</taxon>
        <taxon>Vagococcus</taxon>
    </lineage>
</organism>
<dbReference type="GO" id="GO:0003677">
    <property type="term" value="F:DNA binding"/>
    <property type="evidence" value="ECO:0007669"/>
    <property type="project" value="InterPro"/>
</dbReference>
<dbReference type="AlphaFoldDB" id="A0A369ATF3"/>
<dbReference type="EMBL" id="NGJX01000009">
    <property type="protein sequence ID" value="RSU01054.1"/>
    <property type="molecule type" value="Genomic_DNA"/>
</dbReference>
<dbReference type="Pfam" id="PF01381">
    <property type="entry name" value="HTH_3"/>
    <property type="match status" value="1"/>
</dbReference>
<dbReference type="InterPro" id="IPR010982">
    <property type="entry name" value="Lambda_DNA-bd_dom_sf"/>
</dbReference>
<gene>
    <name evidence="1" type="ORF">CBF32_09335</name>
</gene>
<sequence>MNVDVFIEARKRKGYSQSELAEGICTQVTLSRFENNGQAPSLKILIKLCQRLELPIGEIFPKIGIKNSEIIEKMNEVEFYFITSEYKKAQELLNEIKIDEEENSEINLRYLYLKGFLMIFKKKPITDILFTFDKIILSETLAENNIYSLLAYTGVGMAYHQVEDYEKSEYYFDKVIEKIYSYPIKEIEDTWRVLNILFHSSVFYADINELASSNALLEYAISICSENHVTYYLARAAFQLTLNSIAEKREKLITLELLYDARAYAKINKNKVLLQKIETLEQELKSGEN</sequence>
<dbReference type="SUPFAM" id="SSF48452">
    <property type="entry name" value="TPR-like"/>
    <property type="match status" value="1"/>
</dbReference>
<dbReference type="SMART" id="SM00530">
    <property type="entry name" value="HTH_XRE"/>
    <property type="match status" value="1"/>
</dbReference>
<proteinExistence type="predicted"/>
<dbReference type="PANTHER" id="PTHR37038">
    <property type="entry name" value="TRANSCRIPTIONAL REGULATOR-RELATED"/>
    <property type="match status" value="1"/>
</dbReference>
<dbReference type="GeneID" id="63146902"/>
<comment type="caution">
    <text evidence="1">The sequence shown here is derived from an EMBL/GenBank/DDBJ whole genome shotgun (WGS) entry which is preliminary data.</text>
</comment>
<evidence type="ECO:0000313" key="1">
    <source>
        <dbReference type="EMBL" id="RSU01054.1"/>
    </source>
</evidence>
<name>A0A369ATF3_9ENTE</name>
<dbReference type="Proteomes" id="UP000288197">
    <property type="component" value="Unassembled WGS sequence"/>
</dbReference>
<dbReference type="PROSITE" id="PS50943">
    <property type="entry name" value="HTH_CROC1"/>
    <property type="match status" value="1"/>
</dbReference>
<protein>
    <submittedName>
        <fullName evidence="1">Transcriptional regulator</fullName>
    </submittedName>
</protein>
<dbReference type="CDD" id="cd00093">
    <property type="entry name" value="HTH_XRE"/>
    <property type="match status" value="1"/>
</dbReference>
<accession>A0A369ATF3</accession>
<keyword evidence="2" id="KW-1185">Reference proteome</keyword>
<dbReference type="OrthoDB" id="1150409at2"/>
<dbReference type="RefSeq" id="WP_114290025.1">
    <property type="nucleotide sequence ID" value="NZ_CP122523.1"/>
</dbReference>
<dbReference type="SUPFAM" id="SSF47413">
    <property type="entry name" value="lambda repressor-like DNA-binding domains"/>
    <property type="match status" value="1"/>
</dbReference>
<dbReference type="Gene3D" id="1.25.40.10">
    <property type="entry name" value="Tetratricopeptide repeat domain"/>
    <property type="match status" value="1"/>
</dbReference>
<evidence type="ECO:0000313" key="2">
    <source>
        <dbReference type="Proteomes" id="UP000288197"/>
    </source>
</evidence>
<dbReference type="InterPro" id="IPR011990">
    <property type="entry name" value="TPR-like_helical_dom_sf"/>
</dbReference>
<reference evidence="1 2" key="1">
    <citation type="submission" date="2017-05" db="EMBL/GenBank/DDBJ databases">
        <title>Vagococcus spp. assemblies.</title>
        <authorList>
            <person name="Gulvik C.A."/>
        </authorList>
    </citation>
    <scope>NUCLEOTIDE SEQUENCE [LARGE SCALE GENOMIC DNA]</scope>
    <source>
        <strain evidence="1 2">NCFB 2497</strain>
    </source>
</reference>